<reference evidence="2 3" key="1">
    <citation type="submission" date="2019-12" db="EMBL/GenBank/DDBJ databases">
        <authorList>
            <person name="Alioto T."/>
            <person name="Alioto T."/>
            <person name="Gomez Garrido J."/>
        </authorList>
    </citation>
    <scope>NUCLEOTIDE SEQUENCE [LARGE SCALE GENOMIC DNA]</scope>
</reference>
<accession>A0A8S0TMP0</accession>
<sequence length="76" mass="9338">MDKKSTPERRKENRDTDRPRLYPERFYHYHSLNASFEEVFIHVRDQEVIRRPQPIKKNLPGTNRQRSMKEISIQIE</sequence>
<dbReference type="Gramene" id="OE9A101326T1">
    <property type="protein sequence ID" value="OE9A101326C1"/>
    <property type="gene ID" value="OE9A101326"/>
</dbReference>
<dbReference type="EMBL" id="CACTIH010007256">
    <property type="protein sequence ID" value="CAA3006052.1"/>
    <property type="molecule type" value="Genomic_DNA"/>
</dbReference>
<comment type="caution">
    <text evidence="2">The sequence shown here is derived from an EMBL/GenBank/DDBJ whole genome shotgun (WGS) entry which is preliminary data.</text>
</comment>
<keyword evidence="3" id="KW-1185">Reference proteome</keyword>
<organism evidence="2 3">
    <name type="scientific">Olea europaea subsp. europaea</name>
    <dbReference type="NCBI Taxonomy" id="158383"/>
    <lineage>
        <taxon>Eukaryota</taxon>
        <taxon>Viridiplantae</taxon>
        <taxon>Streptophyta</taxon>
        <taxon>Embryophyta</taxon>
        <taxon>Tracheophyta</taxon>
        <taxon>Spermatophyta</taxon>
        <taxon>Magnoliopsida</taxon>
        <taxon>eudicotyledons</taxon>
        <taxon>Gunneridae</taxon>
        <taxon>Pentapetalae</taxon>
        <taxon>asterids</taxon>
        <taxon>lamiids</taxon>
        <taxon>Lamiales</taxon>
        <taxon>Oleaceae</taxon>
        <taxon>Oleeae</taxon>
        <taxon>Olea</taxon>
    </lineage>
</organism>
<proteinExistence type="predicted"/>
<feature type="region of interest" description="Disordered" evidence="1">
    <location>
        <begin position="52"/>
        <end position="76"/>
    </location>
</feature>
<feature type="region of interest" description="Disordered" evidence="1">
    <location>
        <begin position="1"/>
        <end position="20"/>
    </location>
</feature>
<name>A0A8S0TMP0_OLEEU</name>
<dbReference type="Proteomes" id="UP000594638">
    <property type="component" value="Unassembled WGS sequence"/>
</dbReference>
<dbReference type="AlphaFoldDB" id="A0A8S0TMP0"/>
<evidence type="ECO:0000313" key="3">
    <source>
        <dbReference type="Proteomes" id="UP000594638"/>
    </source>
</evidence>
<gene>
    <name evidence="2" type="ORF">OLEA9_A101326</name>
</gene>
<evidence type="ECO:0000256" key="1">
    <source>
        <dbReference type="SAM" id="MobiDB-lite"/>
    </source>
</evidence>
<evidence type="ECO:0000313" key="2">
    <source>
        <dbReference type="EMBL" id="CAA3006052.1"/>
    </source>
</evidence>
<protein>
    <submittedName>
        <fullName evidence="2">Uncharacterized protein</fullName>
    </submittedName>
</protein>